<sequence>MYYTTIIEKKKIFYVLFNTFVLYCIFKEVLRIC</sequence>
<proteinExistence type="predicted"/>
<organism evidence="2">
    <name type="scientific">Siphoviridae sp. ct6rT12</name>
    <dbReference type="NCBI Taxonomy" id="2825346"/>
    <lineage>
        <taxon>Viruses</taxon>
        <taxon>Duplodnaviria</taxon>
        <taxon>Heunggongvirae</taxon>
        <taxon>Uroviricota</taxon>
        <taxon>Caudoviricetes</taxon>
    </lineage>
</organism>
<accession>A0A8S5V9H4</accession>
<keyword evidence="1" id="KW-0472">Membrane</keyword>
<evidence type="ECO:0000313" key="2">
    <source>
        <dbReference type="EMBL" id="DAG03364.1"/>
    </source>
</evidence>
<evidence type="ECO:0000256" key="1">
    <source>
        <dbReference type="SAM" id="Phobius"/>
    </source>
</evidence>
<feature type="transmembrane region" description="Helical" evidence="1">
    <location>
        <begin position="12"/>
        <end position="30"/>
    </location>
</feature>
<name>A0A8S5V9H4_9CAUD</name>
<keyword evidence="1" id="KW-1133">Transmembrane helix</keyword>
<dbReference type="EMBL" id="BK016227">
    <property type="protein sequence ID" value="DAG03364.1"/>
    <property type="molecule type" value="Genomic_DNA"/>
</dbReference>
<reference evidence="2" key="1">
    <citation type="journal article" date="2021" name="Proc. Natl. Acad. Sci. U.S.A.">
        <title>A Catalog of Tens of Thousands of Viruses from Human Metagenomes Reveals Hidden Associations with Chronic Diseases.</title>
        <authorList>
            <person name="Tisza M.J."/>
            <person name="Buck C.B."/>
        </authorList>
    </citation>
    <scope>NUCLEOTIDE SEQUENCE</scope>
    <source>
        <strain evidence="2">Ct6rT12</strain>
    </source>
</reference>
<keyword evidence="1" id="KW-0812">Transmembrane</keyword>
<protein>
    <submittedName>
        <fullName evidence="2">Uncharacterized protein</fullName>
    </submittedName>
</protein>